<dbReference type="RefSeq" id="WP_377327699.1">
    <property type="nucleotide sequence ID" value="NZ_JBHSNG010000013.1"/>
</dbReference>
<dbReference type="SUPFAM" id="SSF47413">
    <property type="entry name" value="lambda repressor-like DNA-binding domains"/>
    <property type="match status" value="1"/>
</dbReference>
<dbReference type="Proteomes" id="UP001596111">
    <property type="component" value="Unassembled WGS sequence"/>
</dbReference>
<reference evidence="4" key="1">
    <citation type="journal article" date="2019" name="Int. J. Syst. Evol. Microbiol.">
        <title>The Global Catalogue of Microorganisms (GCM) 10K type strain sequencing project: providing services to taxonomists for standard genome sequencing and annotation.</title>
        <authorList>
            <consortium name="The Broad Institute Genomics Platform"/>
            <consortium name="The Broad Institute Genome Sequencing Center for Infectious Disease"/>
            <person name="Wu L."/>
            <person name="Ma J."/>
        </authorList>
    </citation>
    <scope>NUCLEOTIDE SEQUENCE [LARGE SCALE GENOMIC DNA]</scope>
    <source>
        <strain evidence="4">CGMCC 1.13587</strain>
    </source>
</reference>
<evidence type="ECO:0000313" key="4">
    <source>
        <dbReference type="Proteomes" id="UP001596111"/>
    </source>
</evidence>
<proteinExistence type="predicted"/>
<dbReference type="Gene3D" id="1.10.260.40">
    <property type="entry name" value="lambda repressor-like DNA-binding domains"/>
    <property type="match status" value="1"/>
</dbReference>
<evidence type="ECO:0000313" key="3">
    <source>
        <dbReference type="EMBL" id="MFC5582017.1"/>
    </source>
</evidence>
<dbReference type="InterPro" id="IPR010982">
    <property type="entry name" value="Lambda_DNA-bd_dom_sf"/>
</dbReference>
<sequence>MLQDTPHRPTDAILGDLGDRIRDQRIRLGRSQAELASMANVAVRALQSLEAGKNTTTHTLVRVLRALGIEGGVQSIAPLPSVSPMAALRRSKKPRRARATRVKKTDL</sequence>
<dbReference type="EMBL" id="JBHSNG010000013">
    <property type="protein sequence ID" value="MFC5582017.1"/>
    <property type="molecule type" value="Genomic_DNA"/>
</dbReference>
<protein>
    <submittedName>
        <fullName evidence="3">Helix-turn-helix domain-containing protein</fullName>
    </submittedName>
</protein>
<dbReference type="SMART" id="SM00530">
    <property type="entry name" value="HTH_XRE"/>
    <property type="match status" value="1"/>
</dbReference>
<evidence type="ECO:0000256" key="1">
    <source>
        <dbReference type="SAM" id="MobiDB-lite"/>
    </source>
</evidence>
<organism evidence="3 4">
    <name type="scientific">Rhodanobacter terrae</name>
    <dbReference type="NCBI Taxonomy" id="418647"/>
    <lineage>
        <taxon>Bacteria</taxon>
        <taxon>Pseudomonadati</taxon>
        <taxon>Pseudomonadota</taxon>
        <taxon>Gammaproteobacteria</taxon>
        <taxon>Lysobacterales</taxon>
        <taxon>Rhodanobacteraceae</taxon>
        <taxon>Rhodanobacter</taxon>
    </lineage>
</organism>
<feature type="region of interest" description="Disordered" evidence="1">
    <location>
        <begin position="86"/>
        <end position="107"/>
    </location>
</feature>
<feature type="compositionally biased region" description="Basic residues" evidence="1">
    <location>
        <begin position="89"/>
        <end position="107"/>
    </location>
</feature>
<comment type="caution">
    <text evidence="3">The sequence shown here is derived from an EMBL/GenBank/DDBJ whole genome shotgun (WGS) entry which is preliminary data.</text>
</comment>
<name>A0ABW0SYD9_9GAMM</name>
<dbReference type="CDD" id="cd00093">
    <property type="entry name" value="HTH_XRE"/>
    <property type="match status" value="1"/>
</dbReference>
<dbReference type="Pfam" id="PF01381">
    <property type="entry name" value="HTH_3"/>
    <property type="match status" value="1"/>
</dbReference>
<gene>
    <name evidence="3" type="ORF">ACFPPB_12920</name>
</gene>
<dbReference type="PROSITE" id="PS50943">
    <property type="entry name" value="HTH_CROC1"/>
    <property type="match status" value="1"/>
</dbReference>
<accession>A0ABW0SYD9</accession>
<keyword evidence="4" id="KW-1185">Reference proteome</keyword>
<feature type="domain" description="HTH cro/C1-type" evidence="2">
    <location>
        <begin position="21"/>
        <end position="74"/>
    </location>
</feature>
<dbReference type="InterPro" id="IPR001387">
    <property type="entry name" value="Cro/C1-type_HTH"/>
</dbReference>
<evidence type="ECO:0000259" key="2">
    <source>
        <dbReference type="PROSITE" id="PS50943"/>
    </source>
</evidence>